<evidence type="ECO:0000256" key="10">
    <source>
        <dbReference type="ARBA" id="ARBA00047913"/>
    </source>
</evidence>
<keyword evidence="13" id="KW-0808">Transferase</keyword>
<dbReference type="GO" id="GO:0050567">
    <property type="term" value="F:glutaminyl-tRNA synthase (glutamine-hydrolyzing) activity"/>
    <property type="evidence" value="ECO:0007669"/>
    <property type="project" value="UniProtKB-UniRule"/>
</dbReference>
<comment type="function">
    <text evidence="8 11">Allows the formation of correctly charged Asn-tRNA(Asn) or Gln-tRNA(Gln) through the transamidation of misacylated Asp-tRNA(Asn) or Glu-tRNA(Gln) in organisms which lack either or both of asparaginyl-tRNA or glutaminyl-tRNA synthetases. The reaction takes place in the presence of glutamine and ATP through an activated phospho-Asp-tRNA(Asn) or phospho-Glu-tRNA(Gln).</text>
</comment>
<dbReference type="EC" id="6.3.5.-" evidence="11"/>
<dbReference type="HAMAP" id="MF_00121">
    <property type="entry name" value="GatB"/>
    <property type="match status" value="1"/>
</dbReference>
<dbReference type="OrthoDB" id="9804078at2"/>
<dbReference type="NCBIfam" id="TIGR00133">
    <property type="entry name" value="gatB"/>
    <property type="match status" value="1"/>
</dbReference>
<dbReference type="AlphaFoldDB" id="A0A158F8T1"/>
<feature type="domain" description="Asn/Gln amidotransferase" evidence="12">
    <location>
        <begin position="337"/>
        <end position="490"/>
    </location>
</feature>
<dbReference type="InterPro" id="IPR004413">
    <property type="entry name" value="GatB"/>
</dbReference>
<reference evidence="13 14" key="1">
    <citation type="submission" date="2016-01" db="EMBL/GenBank/DDBJ databases">
        <authorList>
            <person name="Oliw E.H."/>
        </authorList>
    </citation>
    <scope>NUCLEOTIDE SEQUENCE [LARGE SCALE GENOMIC DNA]</scope>
    <source>
        <strain evidence="13">LMG 27134</strain>
    </source>
</reference>
<dbReference type="Gene3D" id="1.10.150.380">
    <property type="entry name" value="GatB domain, N-terminal subdomain"/>
    <property type="match status" value="1"/>
</dbReference>
<organism evidence="13 14">
    <name type="scientific">Caballeronia udeis</name>
    <dbReference type="NCBI Taxonomy" id="1232866"/>
    <lineage>
        <taxon>Bacteria</taxon>
        <taxon>Pseudomonadati</taxon>
        <taxon>Pseudomonadota</taxon>
        <taxon>Betaproteobacteria</taxon>
        <taxon>Burkholderiales</taxon>
        <taxon>Burkholderiaceae</taxon>
        <taxon>Caballeronia</taxon>
    </lineage>
</organism>
<comment type="catalytic activity">
    <reaction evidence="10 11">
        <text>L-glutamyl-tRNA(Gln) + L-glutamine + ATP + H2O = L-glutaminyl-tRNA(Gln) + L-glutamate + ADP + phosphate + H(+)</text>
        <dbReference type="Rhea" id="RHEA:17521"/>
        <dbReference type="Rhea" id="RHEA-COMP:9681"/>
        <dbReference type="Rhea" id="RHEA-COMP:9684"/>
        <dbReference type="ChEBI" id="CHEBI:15377"/>
        <dbReference type="ChEBI" id="CHEBI:15378"/>
        <dbReference type="ChEBI" id="CHEBI:29985"/>
        <dbReference type="ChEBI" id="CHEBI:30616"/>
        <dbReference type="ChEBI" id="CHEBI:43474"/>
        <dbReference type="ChEBI" id="CHEBI:58359"/>
        <dbReference type="ChEBI" id="CHEBI:78520"/>
        <dbReference type="ChEBI" id="CHEBI:78521"/>
        <dbReference type="ChEBI" id="CHEBI:456216"/>
    </reaction>
</comment>
<dbReference type="GO" id="GO:0070681">
    <property type="term" value="P:glutaminyl-tRNAGln biosynthesis via transamidation"/>
    <property type="evidence" value="ECO:0007669"/>
    <property type="project" value="TreeGrafter"/>
</dbReference>
<keyword evidence="6 11" id="KW-0067">ATP-binding</keyword>
<dbReference type="Proteomes" id="UP000054683">
    <property type="component" value="Unassembled WGS sequence"/>
</dbReference>
<dbReference type="PANTHER" id="PTHR11659:SF0">
    <property type="entry name" value="GLUTAMYL-TRNA(GLN) AMIDOTRANSFERASE SUBUNIT B, MITOCHONDRIAL"/>
    <property type="match status" value="1"/>
</dbReference>
<evidence type="ECO:0000256" key="3">
    <source>
        <dbReference type="ARBA" id="ARBA00016923"/>
    </source>
</evidence>
<dbReference type="InterPro" id="IPR014746">
    <property type="entry name" value="Gln_synth/guanido_kin_cat_dom"/>
</dbReference>
<dbReference type="Pfam" id="PF02637">
    <property type="entry name" value="GatB_Yqey"/>
    <property type="match status" value="1"/>
</dbReference>
<dbReference type="GO" id="GO:0050566">
    <property type="term" value="F:asparaginyl-tRNA synthase (glutamine-hydrolyzing) activity"/>
    <property type="evidence" value="ECO:0007669"/>
    <property type="project" value="RHEA"/>
</dbReference>
<keyword evidence="5 11" id="KW-0547">Nucleotide-binding</keyword>
<dbReference type="NCBIfam" id="NF004014">
    <property type="entry name" value="PRK05477.1-4"/>
    <property type="match status" value="1"/>
</dbReference>
<dbReference type="InterPro" id="IPR006075">
    <property type="entry name" value="Asn/Gln-tRNA_Trfase_suB/E_cat"/>
</dbReference>
<proteinExistence type="inferred from homology"/>
<dbReference type="InterPro" id="IPR003789">
    <property type="entry name" value="Asn/Gln_tRNA_amidoTrase-B-like"/>
</dbReference>
<evidence type="ECO:0000313" key="13">
    <source>
        <dbReference type="EMBL" id="SAL16083.1"/>
    </source>
</evidence>
<dbReference type="SMART" id="SM00845">
    <property type="entry name" value="GatB_Yqey"/>
    <property type="match status" value="1"/>
</dbReference>
<dbReference type="FunFam" id="1.10.150.380:FF:000001">
    <property type="entry name" value="Aspartyl/glutamyl-tRNA(Asn/Gln) amidotransferase subunit B"/>
    <property type="match status" value="1"/>
</dbReference>
<dbReference type="InterPro" id="IPR017958">
    <property type="entry name" value="Gln-tRNA_amidoTrfase_suB_CS"/>
</dbReference>
<dbReference type="Gene3D" id="1.10.10.410">
    <property type="match status" value="1"/>
</dbReference>
<gene>
    <name evidence="11" type="primary">gatB</name>
    <name evidence="13" type="ORF">AWB69_00814</name>
</gene>
<dbReference type="FunFam" id="1.10.10.410:FF:000001">
    <property type="entry name" value="Aspartyl/glutamyl-tRNA(Asn/Gln) amidotransferase subunit B"/>
    <property type="match status" value="1"/>
</dbReference>
<keyword evidence="7 11" id="KW-0648">Protein biosynthesis</keyword>
<comment type="catalytic activity">
    <reaction evidence="9 11">
        <text>L-aspartyl-tRNA(Asn) + L-glutamine + ATP + H2O = L-asparaginyl-tRNA(Asn) + L-glutamate + ADP + phosphate + 2 H(+)</text>
        <dbReference type="Rhea" id="RHEA:14513"/>
        <dbReference type="Rhea" id="RHEA-COMP:9674"/>
        <dbReference type="Rhea" id="RHEA-COMP:9677"/>
        <dbReference type="ChEBI" id="CHEBI:15377"/>
        <dbReference type="ChEBI" id="CHEBI:15378"/>
        <dbReference type="ChEBI" id="CHEBI:29985"/>
        <dbReference type="ChEBI" id="CHEBI:30616"/>
        <dbReference type="ChEBI" id="CHEBI:43474"/>
        <dbReference type="ChEBI" id="CHEBI:58359"/>
        <dbReference type="ChEBI" id="CHEBI:78515"/>
        <dbReference type="ChEBI" id="CHEBI:78516"/>
        <dbReference type="ChEBI" id="CHEBI:456216"/>
    </reaction>
</comment>
<evidence type="ECO:0000256" key="5">
    <source>
        <dbReference type="ARBA" id="ARBA00022741"/>
    </source>
</evidence>
<dbReference type="PANTHER" id="PTHR11659">
    <property type="entry name" value="GLUTAMYL-TRNA GLN AMIDOTRANSFERASE SUBUNIT B MITOCHONDRIAL AND PROKARYOTIC PET112-RELATED"/>
    <property type="match status" value="1"/>
</dbReference>
<evidence type="ECO:0000256" key="1">
    <source>
        <dbReference type="ARBA" id="ARBA00005306"/>
    </source>
</evidence>
<dbReference type="NCBIfam" id="NF004015">
    <property type="entry name" value="PRK05477.1-5"/>
    <property type="match status" value="1"/>
</dbReference>
<evidence type="ECO:0000256" key="8">
    <source>
        <dbReference type="ARBA" id="ARBA00024799"/>
    </source>
</evidence>
<evidence type="ECO:0000256" key="4">
    <source>
        <dbReference type="ARBA" id="ARBA00022598"/>
    </source>
</evidence>
<comment type="subunit">
    <text evidence="2 11">Heterotrimer of A, B and C subunits.</text>
</comment>
<evidence type="ECO:0000256" key="7">
    <source>
        <dbReference type="ARBA" id="ARBA00022917"/>
    </source>
</evidence>
<dbReference type="InterPro" id="IPR023168">
    <property type="entry name" value="GatB_Yqey_C_2"/>
</dbReference>
<evidence type="ECO:0000256" key="2">
    <source>
        <dbReference type="ARBA" id="ARBA00011123"/>
    </source>
</evidence>
<dbReference type="NCBIfam" id="NF004012">
    <property type="entry name" value="PRK05477.1-2"/>
    <property type="match status" value="1"/>
</dbReference>
<dbReference type="InterPro" id="IPR017959">
    <property type="entry name" value="Asn/Gln-tRNA_amidoTrfase_suB/E"/>
</dbReference>
<dbReference type="EMBL" id="FCOK02000003">
    <property type="protein sequence ID" value="SAL16083.1"/>
    <property type="molecule type" value="Genomic_DNA"/>
</dbReference>
<name>A0A158F8T1_9BURK</name>
<dbReference type="RefSeq" id="WP_062082365.1">
    <property type="nucleotide sequence ID" value="NZ_FCOK02000003.1"/>
</dbReference>
<accession>A0A158F8T1</accession>
<dbReference type="InterPro" id="IPR018027">
    <property type="entry name" value="Asn/Gln_amidotransferase"/>
</dbReference>
<dbReference type="GO" id="GO:0006412">
    <property type="term" value="P:translation"/>
    <property type="evidence" value="ECO:0007669"/>
    <property type="project" value="UniProtKB-UniRule"/>
</dbReference>
<dbReference type="GO" id="GO:0016740">
    <property type="term" value="F:transferase activity"/>
    <property type="evidence" value="ECO:0007669"/>
    <property type="project" value="UniProtKB-KW"/>
</dbReference>
<evidence type="ECO:0000256" key="9">
    <source>
        <dbReference type="ARBA" id="ARBA00047380"/>
    </source>
</evidence>
<dbReference type="Pfam" id="PF02934">
    <property type="entry name" value="GatB_N"/>
    <property type="match status" value="1"/>
</dbReference>
<dbReference type="SUPFAM" id="SSF89095">
    <property type="entry name" value="GatB/YqeY motif"/>
    <property type="match status" value="1"/>
</dbReference>
<sequence>MSKQWEVVIGLETHAQLSTVSKIFSGAPTQFGAEPNTQACPVDLALPGSLPVMNRGAVERAIRLGLAIGATISPRSIFARKNYFYPDLPKGYQISQFEIPVVQGGSVTIQVPANEKTGTAAYEKTVNLTRAHLEEDAGKSLHEDFAGMTGIDLNRAGTPLLEIVTEPEMRSAAEAVAYAKSLHTLVQWLGICDGNMQEGSFRCDANVSVRPVGQAEFGTRAEIKNLNSFRFLEEAIQYEVRRQIELIEDGGTVVQETRLYDPDKRETRSMRSKEDAHDYRYFPDPDLMPLVIDEAWIARVRSELPELPEAMQTRFVEQYGLTPYDAAGLTSSKDMSAYFESVVGVVGPTHAKLAANWLMGEVSSQLNRDSLDIAGSPVSPAQLGLVIQRVADGTISNKIAKDIFQAIWEEKATDDTAADRIIEAKGLKQISDTGELEAIIDEVMAANQKSVDEYRSGKEKAFNALIGQAMKATKGKANPQQVNELLKKKLSS</sequence>
<dbReference type="InterPro" id="IPR042114">
    <property type="entry name" value="GatB_C_1"/>
</dbReference>
<evidence type="ECO:0000256" key="11">
    <source>
        <dbReference type="HAMAP-Rule" id="MF_00121"/>
    </source>
</evidence>
<protein>
    <recommendedName>
        <fullName evidence="3 11">Aspartyl/glutamyl-tRNA(Asn/Gln) amidotransferase subunit B</fullName>
        <shortName evidence="11">Asp/Glu-ADT subunit B</shortName>
        <ecNumber evidence="11">6.3.5.-</ecNumber>
    </recommendedName>
</protein>
<evidence type="ECO:0000259" key="12">
    <source>
        <dbReference type="SMART" id="SM00845"/>
    </source>
</evidence>
<evidence type="ECO:0000256" key="6">
    <source>
        <dbReference type="ARBA" id="ARBA00022840"/>
    </source>
</evidence>
<dbReference type="SUPFAM" id="SSF55931">
    <property type="entry name" value="Glutamine synthetase/guanido kinase"/>
    <property type="match status" value="1"/>
</dbReference>
<keyword evidence="4 11" id="KW-0436">Ligase</keyword>
<dbReference type="PROSITE" id="PS01234">
    <property type="entry name" value="GATB"/>
    <property type="match status" value="1"/>
</dbReference>
<comment type="similarity">
    <text evidence="1 11">Belongs to the GatB/GatE family. GatB subfamily.</text>
</comment>
<evidence type="ECO:0000313" key="14">
    <source>
        <dbReference type="Proteomes" id="UP000054683"/>
    </source>
</evidence>
<dbReference type="GO" id="GO:0005524">
    <property type="term" value="F:ATP binding"/>
    <property type="evidence" value="ECO:0007669"/>
    <property type="project" value="UniProtKB-KW"/>
</dbReference>